<dbReference type="Gene3D" id="1.25.10.10">
    <property type="entry name" value="Leucine-rich Repeat Variant"/>
    <property type="match status" value="1"/>
</dbReference>
<dbReference type="RefSeq" id="WP_116023461.1">
    <property type="nucleotide sequence ID" value="NZ_QTTT01000001.1"/>
</dbReference>
<dbReference type="Proteomes" id="UP000256661">
    <property type="component" value="Unassembled WGS sequence"/>
</dbReference>
<accession>A0A3D9T279</accession>
<proteinExistence type="predicted"/>
<organism evidence="1 2">
    <name type="scientific">Thermomonospora umbrina</name>
    <dbReference type="NCBI Taxonomy" id="111806"/>
    <lineage>
        <taxon>Bacteria</taxon>
        <taxon>Bacillati</taxon>
        <taxon>Actinomycetota</taxon>
        <taxon>Actinomycetes</taxon>
        <taxon>Streptosporangiales</taxon>
        <taxon>Thermomonosporaceae</taxon>
        <taxon>Thermomonospora</taxon>
    </lineage>
</organism>
<reference evidence="1 2" key="1">
    <citation type="submission" date="2018-08" db="EMBL/GenBank/DDBJ databases">
        <title>Sequencing the genomes of 1000 actinobacteria strains.</title>
        <authorList>
            <person name="Klenk H.-P."/>
        </authorList>
    </citation>
    <scope>NUCLEOTIDE SEQUENCE [LARGE SCALE GENOMIC DNA]</scope>
    <source>
        <strain evidence="1 2">DSM 43927</strain>
    </source>
</reference>
<sequence>MDGYVGRAGKVADGAFAGMFQAPAEVRDDLIDRALDEDVAALVVEVLRVCATGAPAEVVVALEALDRAPAEDGDLAPEVARVLTGLCRPDQDTGVLAAALPLYGVYGEGESVARALLDMTGHPAPAVRAAAVSGIEYFADEGSFPGATMELVERVARLLAEDHDAGVRLAAVEAFGLFFTWHGYERAWSSHLVEVLSRTLNVEPDQRVRGEAAETLAELVVEDGDWGLLGDALRPHVEDRNVKVAAYALARVATLGDERALERLWALLAAPGVHREYLSAATELAVSYRHSPAKIRRKLRKELKRLRKSGWAELPADEPNWSAKARAEYLDILIGRLSPW</sequence>
<keyword evidence="2" id="KW-1185">Reference proteome</keyword>
<protein>
    <submittedName>
        <fullName evidence="1">HEAT repeat protein</fullName>
    </submittedName>
</protein>
<dbReference type="InterPro" id="IPR011989">
    <property type="entry name" value="ARM-like"/>
</dbReference>
<comment type="caution">
    <text evidence="1">The sequence shown here is derived from an EMBL/GenBank/DDBJ whole genome shotgun (WGS) entry which is preliminary data.</text>
</comment>
<dbReference type="OrthoDB" id="3474358at2"/>
<dbReference type="AlphaFoldDB" id="A0A3D9T279"/>
<dbReference type="EMBL" id="QTTT01000001">
    <property type="protein sequence ID" value="REE97941.1"/>
    <property type="molecule type" value="Genomic_DNA"/>
</dbReference>
<evidence type="ECO:0000313" key="1">
    <source>
        <dbReference type="EMBL" id="REE97941.1"/>
    </source>
</evidence>
<dbReference type="SUPFAM" id="SSF48371">
    <property type="entry name" value="ARM repeat"/>
    <property type="match status" value="1"/>
</dbReference>
<name>A0A3D9T279_9ACTN</name>
<dbReference type="Pfam" id="PF13646">
    <property type="entry name" value="HEAT_2"/>
    <property type="match status" value="1"/>
</dbReference>
<evidence type="ECO:0000313" key="2">
    <source>
        <dbReference type="Proteomes" id="UP000256661"/>
    </source>
</evidence>
<dbReference type="InterPro" id="IPR016024">
    <property type="entry name" value="ARM-type_fold"/>
</dbReference>
<gene>
    <name evidence="1" type="ORF">DFJ69_3421</name>
</gene>